<dbReference type="InterPro" id="IPR008929">
    <property type="entry name" value="Chondroitin_lyas"/>
</dbReference>
<dbReference type="RefSeq" id="XP_008616434.1">
    <property type="nucleotide sequence ID" value="XM_008618212.1"/>
</dbReference>
<evidence type="ECO:0000256" key="1">
    <source>
        <dbReference type="SAM" id="SignalP"/>
    </source>
</evidence>
<dbReference type="GeneID" id="19952879"/>
<proteinExistence type="predicted"/>
<reference evidence="2 3" key="1">
    <citation type="submission" date="2012-04" db="EMBL/GenBank/DDBJ databases">
        <title>The Genome Sequence of Saprolegnia declina VS20.</title>
        <authorList>
            <consortium name="The Broad Institute Genome Sequencing Platform"/>
            <person name="Russ C."/>
            <person name="Nusbaum C."/>
            <person name="Tyler B."/>
            <person name="van West P."/>
            <person name="Dieguez-Uribeondo J."/>
            <person name="de Bruijn I."/>
            <person name="Tripathy S."/>
            <person name="Jiang R."/>
            <person name="Young S.K."/>
            <person name="Zeng Q."/>
            <person name="Gargeya S."/>
            <person name="Fitzgerald M."/>
            <person name="Haas B."/>
            <person name="Abouelleil A."/>
            <person name="Alvarado L."/>
            <person name="Arachchi H.M."/>
            <person name="Berlin A."/>
            <person name="Chapman S.B."/>
            <person name="Goldberg J."/>
            <person name="Griggs A."/>
            <person name="Gujja S."/>
            <person name="Hansen M."/>
            <person name="Howarth C."/>
            <person name="Imamovic A."/>
            <person name="Larimer J."/>
            <person name="McCowen C."/>
            <person name="Montmayeur A."/>
            <person name="Murphy C."/>
            <person name="Neiman D."/>
            <person name="Pearson M."/>
            <person name="Priest M."/>
            <person name="Roberts A."/>
            <person name="Saif S."/>
            <person name="Shea T."/>
            <person name="Sisk P."/>
            <person name="Sykes S."/>
            <person name="Wortman J."/>
            <person name="Nusbaum C."/>
            <person name="Birren B."/>
        </authorList>
    </citation>
    <scope>NUCLEOTIDE SEQUENCE [LARGE SCALE GENOMIC DNA]</scope>
    <source>
        <strain evidence="2 3">VS20</strain>
    </source>
</reference>
<dbReference type="InParanoid" id="T0Q658"/>
<keyword evidence="1" id="KW-0732">Signal</keyword>
<sequence length="627" mass="70381">MQRRCVALLASSVLALQGAPTVYLGRVVGNALPPRHDPRRTLQNIEFILRHEVSDPALEKHWVLNRIVDADVAQALLQLLTSYNATYTELPFELATYAETPFRVASEHGKDMVHAAVADMWHMTQIEADVYDAKNLYVMGINAARNHVLALGQRAGATWILPWDQNCFLTPDGWRELRDDLTHYASTDHKYVVTWMDRLRAENDVVFTSDFAPTPWEEPQVSFRYDARATFDDALRYGRRDKAALLVRLLVPGPWWDWDWTDWERRRTSQDVVRDASANVPSSSYVLRLYSGTPSLEEPGSSTQRELTRATSITRMLQHLDAKVLTDVYAFDAKNLALLHDGPVDNDDTGHELVNAAETSLHNLSPSMAPELQLSSIVRGAAQLLLAAQQSGRSAYAARGVALLERWFTSHEIENELGVQGPDTIALLCDSLRLAERRPQFRSRVGGIKAVLYAWYRAHTTSSMPQDDKEASPLVNLQREIHLTALAAYFDDRVTYRYLAGTIQGRLLSMFTRAGAFRQSDALAHGPSLVAWAIAAHVVEPANANIYRFDVAGQIEVRNSSHGWLCRAVEAHSPLLCAHGGYARLAQWTADRALAHCTMRAEAKRHLAACANEPPPALVQWYQRRHV</sequence>
<name>T0Q658_SAPDV</name>
<protein>
    <recommendedName>
        <fullName evidence="4">Alginate lyase domain-containing protein</fullName>
    </recommendedName>
</protein>
<accession>T0Q658</accession>
<evidence type="ECO:0000313" key="3">
    <source>
        <dbReference type="Proteomes" id="UP000030762"/>
    </source>
</evidence>
<dbReference type="EMBL" id="JH767178">
    <property type="protein sequence ID" value="EQC30091.1"/>
    <property type="molecule type" value="Genomic_DNA"/>
</dbReference>
<feature type="signal peptide" evidence="1">
    <location>
        <begin position="1"/>
        <end position="18"/>
    </location>
</feature>
<dbReference type="eggNOG" id="ENOG502RYM5">
    <property type="taxonomic scope" value="Eukaryota"/>
</dbReference>
<dbReference type="Proteomes" id="UP000030762">
    <property type="component" value="Unassembled WGS sequence"/>
</dbReference>
<dbReference type="OrthoDB" id="63533at2759"/>
<organism evidence="2 3">
    <name type="scientific">Saprolegnia diclina (strain VS20)</name>
    <dbReference type="NCBI Taxonomy" id="1156394"/>
    <lineage>
        <taxon>Eukaryota</taxon>
        <taxon>Sar</taxon>
        <taxon>Stramenopiles</taxon>
        <taxon>Oomycota</taxon>
        <taxon>Saprolegniomycetes</taxon>
        <taxon>Saprolegniales</taxon>
        <taxon>Saprolegniaceae</taxon>
        <taxon>Saprolegnia</taxon>
    </lineage>
</organism>
<dbReference type="AlphaFoldDB" id="T0Q658"/>
<evidence type="ECO:0008006" key="4">
    <source>
        <dbReference type="Google" id="ProtNLM"/>
    </source>
</evidence>
<evidence type="ECO:0000313" key="2">
    <source>
        <dbReference type="EMBL" id="EQC30091.1"/>
    </source>
</evidence>
<dbReference type="OMA" id="HENDKWE"/>
<feature type="chain" id="PRO_5004583070" description="Alginate lyase domain-containing protein" evidence="1">
    <location>
        <begin position="19"/>
        <end position="627"/>
    </location>
</feature>
<dbReference type="VEuPathDB" id="FungiDB:SDRG_12152"/>
<dbReference type="Gene3D" id="1.50.10.100">
    <property type="entry name" value="Chondroitin AC/alginate lyase"/>
    <property type="match status" value="1"/>
</dbReference>
<keyword evidence="3" id="KW-1185">Reference proteome</keyword>
<gene>
    <name evidence="2" type="ORF">SDRG_12152</name>
</gene>